<evidence type="ECO:0000313" key="4">
    <source>
        <dbReference type="EMBL" id="PVX30328.1"/>
    </source>
</evidence>
<accession>A0A2U0SG72</accession>
<evidence type="ECO:0000256" key="2">
    <source>
        <dbReference type="ARBA" id="ARBA00023315"/>
    </source>
</evidence>
<reference evidence="4 5" key="1">
    <citation type="submission" date="2018-05" db="EMBL/GenBank/DDBJ databases">
        <title>Description of Sphingomonas pokkalii sp nov, isolated from the rhizosphere of saline tolerant pokkali rice and its draft genome analysis.</title>
        <authorList>
            <person name="Menon R."/>
            <person name="Kumari S."/>
            <person name="Rameshkumar N."/>
        </authorList>
    </citation>
    <scope>NUCLEOTIDE SEQUENCE [LARGE SCALE GENOMIC DNA]</scope>
    <source>
        <strain evidence="4 5">L3B27</strain>
    </source>
</reference>
<dbReference type="InterPro" id="IPR000182">
    <property type="entry name" value="GNAT_dom"/>
</dbReference>
<sequence length="174" mass="20178">MASAPRPAFSTRWRLRDTRAQDEAFLRRLHDAVRAPELLLAPWSAEQKDAFLADQYRLQQAHYRQTRPNADYWVIEQKTPPRAIRPIGRMSLDRTEPEWRLMEIALLPERRNRGLGSELIGWVQQAAHHAGAEAVTLHVVTSNRSAHRLYVRLGFVEVPSPLETHHMLRWTPPA</sequence>
<dbReference type="OrthoDB" id="7585366at2"/>
<keyword evidence="1 4" id="KW-0808">Transferase</keyword>
<dbReference type="Pfam" id="PF00583">
    <property type="entry name" value="Acetyltransf_1"/>
    <property type="match status" value="1"/>
</dbReference>
<organism evidence="4 5">
    <name type="scientific">Sphingomonas pokkalii</name>
    <dbReference type="NCBI Taxonomy" id="2175090"/>
    <lineage>
        <taxon>Bacteria</taxon>
        <taxon>Pseudomonadati</taxon>
        <taxon>Pseudomonadota</taxon>
        <taxon>Alphaproteobacteria</taxon>
        <taxon>Sphingomonadales</taxon>
        <taxon>Sphingomonadaceae</taxon>
        <taxon>Sphingomonas</taxon>
    </lineage>
</organism>
<dbReference type="GO" id="GO:0016747">
    <property type="term" value="F:acyltransferase activity, transferring groups other than amino-acyl groups"/>
    <property type="evidence" value="ECO:0007669"/>
    <property type="project" value="InterPro"/>
</dbReference>
<dbReference type="PROSITE" id="PS51186">
    <property type="entry name" value="GNAT"/>
    <property type="match status" value="1"/>
</dbReference>
<keyword evidence="2" id="KW-0012">Acyltransferase</keyword>
<evidence type="ECO:0000259" key="3">
    <source>
        <dbReference type="PROSITE" id="PS51186"/>
    </source>
</evidence>
<dbReference type="EMBL" id="QENQ01000001">
    <property type="protein sequence ID" value="PVX30328.1"/>
    <property type="molecule type" value="Genomic_DNA"/>
</dbReference>
<dbReference type="SUPFAM" id="SSF55729">
    <property type="entry name" value="Acyl-CoA N-acyltransferases (Nat)"/>
    <property type="match status" value="1"/>
</dbReference>
<protein>
    <submittedName>
        <fullName evidence="4">GNAT family N-acetyltransferase</fullName>
    </submittedName>
</protein>
<keyword evidence="5" id="KW-1185">Reference proteome</keyword>
<comment type="caution">
    <text evidence="4">The sequence shown here is derived from an EMBL/GenBank/DDBJ whole genome shotgun (WGS) entry which is preliminary data.</text>
</comment>
<gene>
    <name evidence="4" type="ORF">DD559_14080</name>
</gene>
<name>A0A2U0SG72_9SPHN</name>
<evidence type="ECO:0000313" key="5">
    <source>
        <dbReference type="Proteomes" id="UP000245890"/>
    </source>
</evidence>
<dbReference type="CDD" id="cd04301">
    <property type="entry name" value="NAT_SF"/>
    <property type="match status" value="1"/>
</dbReference>
<dbReference type="AlphaFoldDB" id="A0A2U0SG72"/>
<proteinExistence type="predicted"/>
<dbReference type="Proteomes" id="UP000245890">
    <property type="component" value="Unassembled WGS sequence"/>
</dbReference>
<dbReference type="PANTHER" id="PTHR43877:SF1">
    <property type="entry name" value="ACETYLTRANSFERASE"/>
    <property type="match status" value="1"/>
</dbReference>
<dbReference type="InterPro" id="IPR016181">
    <property type="entry name" value="Acyl_CoA_acyltransferase"/>
</dbReference>
<dbReference type="InterPro" id="IPR050832">
    <property type="entry name" value="Bact_Acetyltransf"/>
</dbReference>
<dbReference type="Gene3D" id="3.40.630.30">
    <property type="match status" value="1"/>
</dbReference>
<dbReference type="PANTHER" id="PTHR43877">
    <property type="entry name" value="AMINOALKYLPHOSPHONATE N-ACETYLTRANSFERASE-RELATED-RELATED"/>
    <property type="match status" value="1"/>
</dbReference>
<feature type="domain" description="N-acetyltransferase" evidence="3">
    <location>
        <begin position="13"/>
        <end position="174"/>
    </location>
</feature>
<evidence type="ECO:0000256" key="1">
    <source>
        <dbReference type="ARBA" id="ARBA00022679"/>
    </source>
</evidence>
<dbReference type="RefSeq" id="WP_116469739.1">
    <property type="nucleotide sequence ID" value="NZ_QENQ01000001.1"/>
</dbReference>